<protein>
    <submittedName>
        <fullName evidence="2">Uncharacterized protein</fullName>
    </submittedName>
</protein>
<gene>
    <name evidence="2" type="ORF">M8445_03670</name>
</gene>
<sequence length="409" mass="43160">MPGITALSAPRSLARLSLAALAISASLSLNPVSAQRTAPGTLPGVRAANDLRGLPDLPESALPVDAAGTLKVAAPNAAETELARGCRDNLLQNGDISAFTMGGSSNFPPSVVPGWSPSVYTPQVVPTSGFGGSKGWLLAWGYGQGGESFQQNVALPAGTYKLTLATRQYNAATTPTPAQYRIAFRSGATPNPWGTPGVVTLDSAPMTNANWAAQTYTFTTTTATNVMQVNTFNVNPASVVNGHPERVSWMAYDSFCLQKVKPAALRRGMTWTVREVKDRLVNVGNHSATNAYLGDTPETAVLPMLCILPGTLPVPAGITPDFYHGWSKSQVRLTTPVSGSVMNSQILADGICATQFGQGWRMGEFHDGSGGHSFWAVAGDPSVFAAFKLGTKFWTFINDQNANVWNSVP</sequence>
<dbReference type="Proteomes" id="UP001217044">
    <property type="component" value="Chromosome"/>
</dbReference>
<accession>A0ABY7V2C1</accession>
<evidence type="ECO:0000256" key="1">
    <source>
        <dbReference type="SAM" id="SignalP"/>
    </source>
</evidence>
<reference evidence="2 3" key="1">
    <citation type="submission" date="2022-12" db="EMBL/GenBank/DDBJ databases">
        <title>Genome Sequence of Deinococcus aquaticus Type Strain PB314.</title>
        <authorList>
            <person name="Albert C."/>
            <person name="Hill J."/>
            <person name="Boren L."/>
            <person name="Scholz-Ng S."/>
            <person name="Fatema N."/>
            <person name="Grosso R."/>
            <person name="Soboslay E."/>
            <person name="Tuohy J."/>
        </authorList>
    </citation>
    <scope>NUCLEOTIDE SEQUENCE [LARGE SCALE GENOMIC DNA]</scope>
    <source>
        <strain evidence="2 3">PB-314</strain>
    </source>
</reference>
<proteinExistence type="predicted"/>
<dbReference type="RefSeq" id="WP_273989765.1">
    <property type="nucleotide sequence ID" value="NZ_BAABQT010000020.1"/>
</dbReference>
<name>A0ABY7V2C1_9DEIO</name>
<keyword evidence="3" id="KW-1185">Reference proteome</keyword>
<evidence type="ECO:0000313" key="3">
    <source>
        <dbReference type="Proteomes" id="UP001217044"/>
    </source>
</evidence>
<evidence type="ECO:0000313" key="2">
    <source>
        <dbReference type="EMBL" id="WDA59322.1"/>
    </source>
</evidence>
<feature type="signal peptide" evidence="1">
    <location>
        <begin position="1"/>
        <end position="34"/>
    </location>
</feature>
<dbReference type="Gene3D" id="2.60.120.260">
    <property type="entry name" value="Galactose-binding domain-like"/>
    <property type="match status" value="1"/>
</dbReference>
<organism evidence="2 3">
    <name type="scientific">Deinococcus aquaticus</name>
    <dbReference type="NCBI Taxonomy" id="328692"/>
    <lineage>
        <taxon>Bacteria</taxon>
        <taxon>Thermotogati</taxon>
        <taxon>Deinococcota</taxon>
        <taxon>Deinococci</taxon>
        <taxon>Deinococcales</taxon>
        <taxon>Deinococcaceae</taxon>
        <taxon>Deinococcus</taxon>
    </lineage>
</organism>
<keyword evidence="1" id="KW-0732">Signal</keyword>
<feature type="chain" id="PRO_5045897848" evidence="1">
    <location>
        <begin position="35"/>
        <end position="409"/>
    </location>
</feature>
<dbReference type="EMBL" id="CP115165">
    <property type="protein sequence ID" value="WDA59322.1"/>
    <property type="molecule type" value="Genomic_DNA"/>
</dbReference>